<dbReference type="RefSeq" id="XP_004990007.1">
    <property type="nucleotide sequence ID" value="XM_004989950.1"/>
</dbReference>
<feature type="region of interest" description="Disordered" evidence="1">
    <location>
        <begin position="1"/>
        <end position="147"/>
    </location>
</feature>
<accession>F2ULE5</accession>
<feature type="compositionally biased region" description="Basic residues" evidence="1">
    <location>
        <begin position="1"/>
        <end position="10"/>
    </location>
</feature>
<dbReference type="EMBL" id="GL832980">
    <property type="protein sequence ID" value="EGD77944.1"/>
    <property type="molecule type" value="Genomic_DNA"/>
</dbReference>
<sequence>MFARLLRRKQRSTEESDDAASNSDRGGRTTRRSLATRRQDQDAGLSSEREQQEAQQQRQQQGHPDHTQQITTTTPRKQSARKKRKNRRRSSARGPRSRRSTATLSPDTRSSNGSNSRPGSRPSSRQTGRRQSRRRRSTRGSTRNSLDENCLYLGEEFNLPDAIPEGQQAMDAEDLLALLFAQNKEDIAPPRASTSMVPVYERKHSTDAVIPYLRKKKMELPPRPAKWRETVWDRPSYAQPRRRASSMDNFGLGYYGSGDGDETDDEYDEEDDEYGYDDDDGDDDGDDESDGADADDDTRAAGGDDSANDGEYLDIPSGSPKYHNPFGHALKPTTLYQPNSKSSTLPAQTHGVHRETPLGRETAMMMENRWLAMTIKKTKEDFTRVPEPPNMSKLDLNC</sequence>
<feature type="compositionally biased region" description="Basic residues" evidence="1">
    <location>
        <begin position="78"/>
        <end position="99"/>
    </location>
</feature>
<feature type="compositionally biased region" description="Basic and acidic residues" evidence="1">
    <location>
        <begin position="37"/>
        <end position="52"/>
    </location>
</feature>
<dbReference type="GeneID" id="16070560"/>
<dbReference type="Proteomes" id="UP000007799">
    <property type="component" value="Unassembled WGS sequence"/>
</dbReference>
<feature type="compositionally biased region" description="Polar residues" evidence="1">
    <location>
        <begin position="334"/>
        <end position="347"/>
    </location>
</feature>
<proteinExistence type="predicted"/>
<protein>
    <submittedName>
        <fullName evidence="2">Uncharacterized protein</fullName>
    </submittedName>
</protein>
<organism evidence="3">
    <name type="scientific">Salpingoeca rosetta (strain ATCC 50818 / BSB-021)</name>
    <dbReference type="NCBI Taxonomy" id="946362"/>
    <lineage>
        <taxon>Eukaryota</taxon>
        <taxon>Choanoflagellata</taxon>
        <taxon>Craspedida</taxon>
        <taxon>Salpingoecidae</taxon>
        <taxon>Salpingoeca</taxon>
    </lineage>
</organism>
<name>F2ULE5_SALR5</name>
<feature type="compositionally biased region" description="Acidic residues" evidence="1">
    <location>
        <begin position="259"/>
        <end position="296"/>
    </location>
</feature>
<gene>
    <name evidence="2" type="ORF">PTSG_09579</name>
</gene>
<feature type="region of interest" description="Disordered" evidence="1">
    <location>
        <begin position="236"/>
        <end position="353"/>
    </location>
</feature>
<keyword evidence="3" id="KW-1185">Reference proteome</keyword>
<dbReference type="AlphaFoldDB" id="F2ULE5"/>
<reference evidence="2" key="1">
    <citation type="submission" date="2009-08" db="EMBL/GenBank/DDBJ databases">
        <title>Annotation of Salpingoeca rosetta.</title>
        <authorList>
            <consortium name="The Broad Institute Genome Sequencing Platform"/>
            <person name="Russ C."/>
            <person name="Cuomo C."/>
            <person name="Burger G."/>
            <person name="Gray M.W."/>
            <person name="Holland P.W.H."/>
            <person name="King N."/>
            <person name="Lang F.B.F."/>
            <person name="Roger A.J."/>
            <person name="Ruiz-Trillo I."/>
            <person name="Young S.K."/>
            <person name="Zeng Q."/>
            <person name="Gargeya S."/>
            <person name="Alvarado L."/>
            <person name="Berlin A."/>
            <person name="Chapman S.B."/>
            <person name="Chen Z."/>
            <person name="Freedman E."/>
            <person name="Gellesch M."/>
            <person name="Goldberg J."/>
            <person name="Griggs A."/>
            <person name="Gujja S."/>
            <person name="Heilman E."/>
            <person name="Heiman D."/>
            <person name="Howarth C."/>
            <person name="Mehta T."/>
            <person name="Neiman D."/>
            <person name="Pearson M."/>
            <person name="Roberts A."/>
            <person name="Saif S."/>
            <person name="Shea T."/>
            <person name="Shenoy N."/>
            <person name="Sisk P."/>
            <person name="Stolte C."/>
            <person name="Sykes S."/>
            <person name="White J."/>
            <person name="Yandava C."/>
            <person name="Haas B."/>
            <person name="Nusbaum C."/>
            <person name="Birren B."/>
        </authorList>
    </citation>
    <scope>NUCLEOTIDE SEQUENCE [LARGE SCALE GENOMIC DNA]</scope>
    <source>
        <strain evidence="2">ATCC 50818</strain>
    </source>
</reference>
<feature type="compositionally biased region" description="Basic residues" evidence="1">
    <location>
        <begin position="127"/>
        <end position="138"/>
    </location>
</feature>
<evidence type="ECO:0000313" key="3">
    <source>
        <dbReference type="Proteomes" id="UP000007799"/>
    </source>
</evidence>
<evidence type="ECO:0000313" key="2">
    <source>
        <dbReference type="EMBL" id="EGD77944.1"/>
    </source>
</evidence>
<dbReference type="KEGG" id="sre:PTSG_09579"/>
<evidence type="ECO:0000256" key="1">
    <source>
        <dbReference type="SAM" id="MobiDB-lite"/>
    </source>
</evidence>
<dbReference type="InParanoid" id="F2ULE5"/>
<feature type="compositionally biased region" description="Low complexity" evidence="1">
    <location>
        <begin position="108"/>
        <end position="126"/>
    </location>
</feature>